<keyword evidence="3" id="KW-1185">Reference proteome</keyword>
<dbReference type="AlphaFoldDB" id="A0A9W4X5T5"/>
<feature type="compositionally biased region" description="Basic residues" evidence="1">
    <location>
        <begin position="8"/>
        <end position="18"/>
    </location>
</feature>
<feature type="compositionally biased region" description="Basic and acidic residues" evidence="1">
    <location>
        <begin position="50"/>
        <end position="60"/>
    </location>
</feature>
<feature type="non-terminal residue" evidence="2">
    <location>
        <position position="60"/>
    </location>
</feature>
<accession>A0A9W4X5T5</accession>
<sequence>MRLQQKAGTHRLTKRKRPMLLPSHSTMPLQITPDQPYHETARNLGTQGLTKDKHATPPPM</sequence>
<evidence type="ECO:0000313" key="3">
    <source>
        <dbReference type="Proteomes" id="UP001153678"/>
    </source>
</evidence>
<gene>
    <name evidence="2" type="ORF">FWILDA_LOCUS17886</name>
</gene>
<evidence type="ECO:0000256" key="1">
    <source>
        <dbReference type="SAM" id="MobiDB-lite"/>
    </source>
</evidence>
<name>A0A9W4X5T5_9GLOM</name>
<comment type="caution">
    <text evidence="2">The sequence shown here is derived from an EMBL/GenBank/DDBJ whole genome shotgun (WGS) entry which is preliminary data.</text>
</comment>
<feature type="compositionally biased region" description="Polar residues" evidence="1">
    <location>
        <begin position="23"/>
        <end position="33"/>
    </location>
</feature>
<dbReference type="EMBL" id="CAMKVN010015516">
    <property type="protein sequence ID" value="CAI2197058.1"/>
    <property type="molecule type" value="Genomic_DNA"/>
</dbReference>
<protein>
    <submittedName>
        <fullName evidence="2">7226_t:CDS:1</fullName>
    </submittedName>
</protein>
<feature type="region of interest" description="Disordered" evidence="1">
    <location>
        <begin position="1"/>
        <end position="60"/>
    </location>
</feature>
<organism evidence="2 3">
    <name type="scientific">Funneliformis geosporum</name>
    <dbReference type="NCBI Taxonomy" id="1117311"/>
    <lineage>
        <taxon>Eukaryota</taxon>
        <taxon>Fungi</taxon>
        <taxon>Fungi incertae sedis</taxon>
        <taxon>Mucoromycota</taxon>
        <taxon>Glomeromycotina</taxon>
        <taxon>Glomeromycetes</taxon>
        <taxon>Glomerales</taxon>
        <taxon>Glomeraceae</taxon>
        <taxon>Funneliformis</taxon>
    </lineage>
</organism>
<proteinExistence type="predicted"/>
<reference evidence="2" key="1">
    <citation type="submission" date="2022-08" db="EMBL/GenBank/DDBJ databases">
        <authorList>
            <person name="Kallberg Y."/>
            <person name="Tangrot J."/>
            <person name="Rosling A."/>
        </authorList>
    </citation>
    <scope>NUCLEOTIDE SEQUENCE</scope>
    <source>
        <strain evidence="2">Wild A</strain>
    </source>
</reference>
<evidence type="ECO:0000313" key="2">
    <source>
        <dbReference type="EMBL" id="CAI2197058.1"/>
    </source>
</evidence>
<dbReference type="Proteomes" id="UP001153678">
    <property type="component" value="Unassembled WGS sequence"/>
</dbReference>